<accession>A0A6J5LAI7</accession>
<name>A0A6J5LAI7_9CAUD</name>
<feature type="domain" description="Response regulatory" evidence="1">
    <location>
        <begin position="4"/>
        <end position="129"/>
    </location>
</feature>
<dbReference type="Pfam" id="PF00072">
    <property type="entry name" value="Response_reg"/>
    <property type="match status" value="1"/>
</dbReference>
<dbReference type="PROSITE" id="PS50110">
    <property type="entry name" value="RESPONSE_REGULATORY"/>
    <property type="match status" value="1"/>
</dbReference>
<organism evidence="2">
    <name type="scientific">uncultured Caudovirales phage</name>
    <dbReference type="NCBI Taxonomy" id="2100421"/>
    <lineage>
        <taxon>Viruses</taxon>
        <taxon>Duplodnaviria</taxon>
        <taxon>Heunggongvirae</taxon>
        <taxon>Uroviricota</taxon>
        <taxon>Caudoviricetes</taxon>
        <taxon>Peduoviridae</taxon>
        <taxon>Maltschvirus</taxon>
        <taxon>Maltschvirus maltsch</taxon>
    </lineage>
</organism>
<dbReference type="SUPFAM" id="SSF52172">
    <property type="entry name" value="CheY-like"/>
    <property type="match status" value="1"/>
</dbReference>
<evidence type="ECO:0000313" key="2">
    <source>
        <dbReference type="EMBL" id="CAB4129950.1"/>
    </source>
</evidence>
<dbReference type="InterPro" id="IPR011006">
    <property type="entry name" value="CheY-like_superfamily"/>
</dbReference>
<dbReference type="InterPro" id="IPR001789">
    <property type="entry name" value="Sig_transdc_resp-reg_receiver"/>
</dbReference>
<proteinExistence type="predicted"/>
<sequence>MIDSILLVDDENLFHLVFEDSCSLLDITLSLRSLNSSDEAAKLFAGWQKDASQKPECVFVDLNIIGSSFDGIELIRKINFEYGNHVVIGIISSSNEPEEQAKAVQAGAQFWIIKSDDIEPRLEEFKKDYEGYKNRTAPFKVYK</sequence>
<evidence type="ECO:0000259" key="1">
    <source>
        <dbReference type="PROSITE" id="PS50110"/>
    </source>
</evidence>
<dbReference type="GO" id="GO:0000160">
    <property type="term" value="P:phosphorelay signal transduction system"/>
    <property type="evidence" value="ECO:0007669"/>
    <property type="project" value="InterPro"/>
</dbReference>
<dbReference type="Gene3D" id="3.40.50.2300">
    <property type="match status" value="1"/>
</dbReference>
<gene>
    <name evidence="2" type="ORF">UFOVP117_180</name>
</gene>
<dbReference type="EMBL" id="LR796235">
    <property type="protein sequence ID" value="CAB4129950.1"/>
    <property type="molecule type" value="Genomic_DNA"/>
</dbReference>
<dbReference type="CDD" id="cd00156">
    <property type="entry name" value="REC"/>
    <property type="match status" value="1"/>
</dbReference>
<reference evidence="2" key="1">
    <citation type="submission" date="2020-04" db="EMBL/GenBank/DDBJ databases">
        <authorList>
            <person name="Chiriac C."/>
            <person name="Salcher M."/>
            <person name="Ghai R."/>
            <person name="Kavagutti S V."/>
        </authorList>
    </citation>
    <scope>NUCLEOTIDE SEQUENCE</scope>
</reference>
<protein>
    <submittedName>
        <fullName evidence="2">REC domain containing protein</fullName>
    </submittedName>
</protein>